<dbReference type="SUPFAM" id="SSF47473">
    <property type="entry name" value="EF-hand"/>
    <property type="match status" value="1"/>
</dbReference>
<feature type="region of interest" description="Disordered" evidence="1">
    <location>
        <begin position="261"/>
        <end position="290"/>
    </location>
</feature>
<dbReference type="AlphaFoldDB" id="A0A401GW60"/>
<dbReference type="RefSeq" id="XP_027617380.1">
    <property type="nucleotide sequence ID" value="XM_027761579.1"/>
</dbReference>
<protein>
    <recommendedName>
        <fullName evidence="4">EF-hand domain-containing protein</fullName>
    </recommendedName>
</protein>
<feature type="region of interest" description="Disordered" evidence="1">
    <location>
        <begin position="194"/>
        <end position="244"/>
    </location>
</feature>
<dbReference type="EMBL" id="BFAD01000009">
    <property type="protein sequence ID" value="GBE86467.1"/>
    <property type="molecule type" value="Genomic_DNA"/>
</dbReference>
<keyword evidence="3" id="KW-1185">Reference proteome</keyword>
<dbReference type="OrthoDB" id="2530165at2759"/>
<accession>A0A401GW60</accession>
<name>A0A401GW60_9APHY</name>
<gene>
    <name evidence="2" type="ORF">SCP_0903460</name>
</gene>
<dbReference type="GeneID" id="38783384"/>
<dbReference type="Proteomes" id="UP000287166">
    <property type="component" value="Unassembled WGS sequence"/>
</dbReference>
<feature type="region of interest" description="Disordered" evidence="1">
    <location>
        <begin position="39"/>
        <end position="76"/>
    </location>
</feature>
<sequence length="373" mass="41299">MRRSTTSTMHDDDDDDDIVAFAALSERLRQRIDHAFNSAIAVDSQPGPPRKRRKINRTSGERSTAEPGGFIIDDQQPGGFLFEDSQPGGFIVDGPEREGFLIDEGLDTSNSEGENTLSRTDTTQIPLSYIPTALQILDIPPDDEDILSVFRTAASGWQGSHQLNLTHESVNEQYVSRKDWRTVCAVLLDTAVDSTDRSAEASAAEGPDADADEMDEEADSSDEYMASDAESESAEDAEDSDEDYQEGGFVTFKAKSKSKAVAGHATRRTSRAASSAIDEHGEDHIHVQQPRQLTARQKEECRRTFALFFPGVLDGDIDTQKIMIKDISRVFKLLKEKITAEEIVEMLEVFSTSSDKSMCLRDFERMMVAAKLV</sequence>
<feature type="compositionally biased region" description="Basic and acidic residues" evidence="1">
    <location>
        <begin position="277"/>
        <end position="286"/>
    </location>
</feature>
<feature type="compositionally biased region" description="Acidic residues" evidence="1">
    <location>
        <begin position="207"/>
        <end position="222"/>
    </location>
</feature>
<dbReference type="Gene3D" id="1.10.238.10">
    <property type="entry name" value="EF-hand"/>
    <property type="match status" value="1"/>
</dbReference>
<feature type="compositionally biased region" description="Acidic residues" evidence="1">
    <location>
        <begin position="229"/>
        <end position="244"/>
    </location>
</feature>
<proteinExistence type="predicted"/>
<evidence type="ECO:0000313" key="3">
    <source>
        <dbReference type="Proteomes" id="UP000287166"/>
    </source>
</evidence>
<comment type="caution">
    <text evidence="2">The sequence shown here is derived from an EMBL/GenBank/DDBJ whole genome shotgun (WGS) entry which is preliminary data.</text>
</comment>
<evidence type="ECO:0008006" key="4">
    <source>
        <dbReference type="Google" id="ProtNLM"/>
    </source>
</evidence>
<organism evidence="2 3">
    <name type="scientific">Sparassis crispa</name>
    <dbReference type="NCBI Taxonomy" id="139825"/>
    <lineage>
        <taxon>Eukaryota</taxon>
        <taxon>Fungi</taxon>
        <taxon>Dikarya</taxon>
        <taxon>Basidiomycota</taxon>
        <taxon>Agaricomycotina</taxon>
        <taxon>Agaricomycetes</taxon>
        <taxon>Polyporales</taxon>
        <taxon>Sparassidaceae</taxon>
        <taxon>Sparassis</taxon>
    </lineage>
</organism>
<dbReference type="InterPro" id="IPR011992">
    <property type="entry name" value="EF-hand-dom_pair"/>
</dbReference>
<reference evidence="2 3" key="1">
    <citation type="journal article" date="2018" name="Sci. Rep.">
        <title>Genome sequence of the cauliflower mushroom Sparassis crispa (Hanabiratake) and its association with beneficial usage.</title>
        <authorList>
            <person name="Kiyama R."/>
            <person name="Furutani Y."/>
            <person name="Kawaguchi K."/>
            <person name="Nakanishi T."/>
        </authorList>
    </citation>
    <scope>NUCLEOTIDE SEQUENCE [LARGE SCALE GENOMIC DNA]</scope>
</reference>
<dbReference type="InParanoid" id="A0A401GW60"/>
<evidence type="ECO:0000256" key="1">
    <source>
        <dbReference type="SAM" id="MobiDB-lite"/>
    </source>
</evidence>
<evidence type="ECO:0000313" key="2">
    <source>
        <dbReference type="EMBL" id="GBE86467.1"/>
    </source>
</evidence>